<organism evidence="1 2">
    <name type="scientific">Halobacillus amylolyticus</name>
    <dbReference type="NCBI Taxonomy" id="2932259"/>
    <lineage>
        <taxon>Bacteria</taxon>
        <taxon>Bacillati</taxon>
        <taxon>Bacillota</taxon>
        <taxon>Bacilli</taxon>
        <taxon>Bacillales</taxon>
        <taxon>Bacillaceae</taxon>
        <taxon>Halobacillus</taxon>
    </lineage>
</organism>
<proteinExistence type="predicted"/>
<gene>
    <name evidence="1" type="ORF">MUO15_04735</name>
</gene>
<evidence type="ECO:0000313" key="1">
    <source>
        <dbReference type="EMBL" id="UOR12825.1"/>
    </source>
</evidence>
<accession>A0ABY4HG19</accession>
<sequence>MFRKLKSNLLKKGKFDVIGVGDIIQFNGGKAYTVKRYETTKSNCENNKIHFKPYRGYHPVPFPGDRPYENEVWESIRYLNYEMEQKSDSIYSVTKTKQSEEPDFYHLSIEDAHKKAIECDKNRYK</sequence>
<keyword evidence="2" id="KW-1185">Reference proteome</keyword>
<evidence type="ECO:0000313" key="2">
    <source>
        <dbReference type="Proteomes" id="UP000830326"/>
    </source>
</evidence>
<dbReference type="RefSeq" id="WP_245033904.1">
    <property type="nucleotide sequence ID" value="NZ_CP095075.1"/>
</dbReference>
<dbReference type="Proteomes" id="UP000830326">
    <property type="component" value="Chromosome"/>
</dbReference>
<dbReference type="EMBL" id="CP095075">
    <property type="protein sequence ID" value="UOR12825.1"/>
    <property type="molecule type" value="Genomic_DNA"/>
</dbReference>
<name>A0ABY4HG19_9BACI</name>
<protein>
    <submittedName>
        <fullName evidence="1">Uncharacterized protein</fullName>
    </submittedName>
</protein>
<reference evidence="1" key="1">
    <citation type="submission" date="2022-04" db="EMBL/GenBank/DDBJ databases">
        <title>Halobacillus sp. isolated from saltern.</title>
        <authorList>
            <person name="Won M."/>
            <person name="Lee C.-M."/>
            <person name="Woen H.-Y."/>
            <person name="Kwon S.-W."/>
        </authorList>
    </citation>
    <scope>NUCLEOTIDE SEQUENCE</scope>
    <source>
        <strain evidence="1">SSHM10-5</strain>
    </source>
</reference>